<organism evidence="4 5">
    <name type="scientific">Fusobacterium hominis</name>
    <dbReference type="NCBI Taxonomy" id="2764326"/>
    <lineage>
        <taxon>Bacteria</taxon>
        <taxon>Fusobacteriati</taxon>
        <taxon>Fusobacteriota</taxon>
        <taxon>Fusobacteriia</taxon>
        <taxon>Fusobacteriales</taxon>
        <taxon>Fusobacteriaceae</taxon>
        <taxon>Fusobacterium</taxon>
    </lineage>
</organism>
<dbReference type="GO" id="GO:0016747">
    <property type="term" value="F:acyltransferase activity, transferring groups other than amino-acyl groups"/>
    <property type="evidence" value="ECO:0007669"/>
    <property type="project" value="InterPro"/>
</dbReference>
<dbReference type="CDD" id="cd04301">
    <property type="entry name" value="NAT_SF"/>
    <property type="match status" value="1"/>
</dbReference>
<name>A0A7G9GV50_9FUSO</name>
<evidence type="ECO:0000313" key="5">
    <source>
        <dbReference type="Proteomes" id="UP000515913"/>
    </source>
</evidence>
<dbReference type="InterPro" id="IPR016181">
    <property type="entry name" value="Acyl_CoA_acyltransferase"/>
</dbReference>
<sequence length="141" mass="16236">MNLIYNIDIDELEFLENSCFKGDVYSKNQLSDILSNTALYKVIAVEIDNKKVGYAIVLDNSESYEIMKIGTLKEHRKKGIGKILIDHISSYKKDIYLEVRETNLNAISFYAGNGFEIIGKRKHYYTDTNEAAIIMIRKIDK</sequence>
<dbReference type="Proteomes" id="UP000515913">
    <property type="component" value="Chromosome"/>
</dbReference>
<gene>
    <name evidence="4" type="ORF">H9Q81_06810</name>
</gene>
<evidence type="ECO:0000259" key="3">
    <source>
        <dbReference type="PROSITE" id="PS51186"/>
    </source>
</evidence>
<dbReference type="KEGG" id="fho:H9Q81_06810"/>
<evidence type="ECO:0000256" key="1">
    <source>
        <dbReference type="ARBA" id="ARBA00022679"/>
    </source>
</evidence>
<dbReference type="RefSeq" id="WP_101474240.1">
    <property type="nucleotide sequence ID" value="NZ_CP060637.1"/>
</dbReference>
<protein>
    <submittedName>
        <fullName evidence="4">GNAT family N-acetyltransferase</fullName>
    </submittedName>
</protein>
<evidence type="ECO:0000313" key="4">
    <source>
        <dbReference type="EMBL" id="QNM14682.1"/>
    </source>
</evidence>
<keyword evidence="2" id="KW-0012">Acyltransferase</keyword>
<keyword evidence="5" id="KW-1185">Reference proteome</keyword>
<dbReference type="PROSITE" id="PS51186">
    <property type="entry name" value="GNAT"/>
    <property type="match status" value="1"/>
</dbReference>
<dbReference type="PANTHER" id="PTHR43420">
    <property type="entry name" value="ACETYLTRANSFERASE"/>
    <property type="match status" value="1"/>
</dbReference>
<dbReference type="SUPFAM" id="SSF55729">
    <property type="entry name" value="Acyl-CoA N-acyltransferases (Nat)"/>
    <property type="match status" value="1"/>
</dbReference>
<dbReference type="Pfam" id="PF00583">
    <property type="entry name" value="Acetyltransf_1"/>
    <property type="match status" value="1"/>
</dbReference>
<accession>A0A7G9GV50</accession>
<evidence type="ECO:0000256" key="2">
    <source>
        <dbReference type="ARBA" id="ARBA00023315"/>
    </source>
</evidence>
<feature type="domain" description="N-acetyltransferase" evidence="3">
    <location>
        <begin position="1"/>
        <end position="140"/>
    </location>
</feature>
<dbReference type="EMBL" id="CP060637">
    <property type="protein sequence ID" value="QNM14682.1"/>
    <property type="molecule type" value="Genomic_DNA"/>
</dbReference>
<dbReference type="PANTHER" id="PTHR43420:SF44">
    <property type="entry name" value="ACETYLTRANSFERASE YPEA"/>
    <property type="match status" value="1"/>
</dbReference>
<dbReference type="InterPro" id="IPR050680">
    <property type="entry name" value="YpeA/RimI_acetyltransf"/>
</dbReference>
<dbReference type="InterPro" id="IPR000182">
    <property type="entry name" value="GNAT_dom"/>
</dbReference>
<reference evidence="4 5" key="1">
    <citation type="submission" date="2020-08" db="EMBL/GenBank/DDBJ databases">
        <authorList>
            <person name="Liu C."/>
            <person name="Sun Q."/>
        </authorList>
    </citation>
    <scope>NUCLEOTIDE SEQUENCE [LARGE SCALE GENOMIC DNA]</scope>
    <source>
        <strain evidence="4 5">NSJ-57</strain>
    </source>
</reference>
<keyword evidence="1 4" id="KW-0808">Transferase</keyword>
<proteinExistence type="predicted"/>
<dbReference type="AlphaFoldDB" id="A0A7G9GV50"/>
<dbReference type="Gene3D" id="3.40.630.30">
    <property type="match status" value="1"/>
</dbReference>